<dbReference type="InterPro" id="IPR010982">
    <property type="entry name" value="Lambda_DNA-bd_dom_sf"/>
</dbReference>
<evidence type="ECO:0000256" key="5">
    <source>
        <dbReference type="ARBA" id="ARBA00035107"/>
    </source>
</evidence>
<evidence type="ECO:0000256" key="6">
    <source>
        <dbReference type="SAM" id="MobiDB-lite"/>
    </source>
</evidence>
<dbReference type="EMBL" id="JANBPT010000118">
    <property type="protein sequence ID" value="KAJ1927434.1"/>
    <property type="molecule type" value="Genomic_DNA"/>
</dbReference>
<comment type="caution">
    <text evidence="8">The sequence shown here is derived from an EMBL/GenBank/DDBJ whole genome shotgun (WGS) entry which is preliminary data.</text>
</comment>
<evidence type="ECO:0000256" key="1">
    <source>
        <dbReference type="ARBA" id="ARBA00009802"/>
    </source>
</evidence>
<name>A0A9W8AE85_9FUNG</name>
<dbReference type="GO" id="GO:0005634">
    <property type="term" value="C:nucleus"/>
    <property type="evidence" value="ECO:0007669"/>
    <property type="project" value="TreeGrafter"/>
</dbReference>
<dbReference type="Pfam" id="PF01381">
    <property type="entry name" value="HTH_3"/>
    <property type="match status" value="1"/>
</dbReference>
<evidence type="ECO:0000259" key="7">
    <source>
        <dbReference type="PROSITE" id="PS50943"/>
    </source>
</evidence>
<keyword evidence="4" id="KW-0804">Transcription</keyword>
<keyword evidence="9" id="KW-1185">Reference proteome</keyword>
<dbReference type="SMART" id="SM00530">
    <property type="entry name" value="HTH_XRE"/>
    <property type="match status" value="1"/>
</dbReference>
<organism evidence="8 9">
    <name type="scientific">Tieghemiomyces parasiticus</name>
    <dbReference type="NCBI Taxonomy" id="78921"/>
    <lineage>
        <taxon>Eukaryota</taxon>
        <taxon>Fungi</taxon>
        <taxon>Fungi incertae sedis</taxon>
        <taxon>Zoopagomycota</taxon>
        <taxon>Kickxellomycotina</taxon>
        <taxon>Dimargaritomycetes</taxon>
        <taxon>Dimargaritales</taxon>
        <taxon>Dimargaritaceae</taxon>
        <taxon>Tieghemiomyces</taxon>
    </lineage>
</organism>
<dbReference type="PROSITE" id="PS50943">
    <property type="entry name" value="HTH_CROC1"/>
    <property type="match status" value="1"/>
</dbReference>
<evidence type="ECO:0000256" key="2">
    <source>
        <dbReference type="ARBA" id="ARBA00023015"/>
    </source>
</evidence>
<feature type="region of interest" description="Disordered" evidence="6">
    <location>
        <begin position="1"/>
        <end position="53"/>
    </location>
</feature>
<gene>
    <name evidence="8" type="primary">MBF1</name>
    <name evidence="8" type="ORF">IWQ60_002941</name>
</gene>
<dbReference type="AlphaFoldDB" id="A0A9W8AE85"/>
<sequence length="153" mass="17204">MAERDWDESTVIRKRSTQPKVMRKESEVNSVRRSGGVLSTDRKGTPSYQYTTNKGQQGLDYRQVGKIAETNDVVAPPKLAQDVPRAIMQRRNELKMNQGELARRINEKPTVITAYEQGKAIPTQQVLTKLERALGIKLRGTNIGSLLPQRGSK</sequence>
<accession>A0A9W8AE85</accession>
<dbReference type="SUPFAM" id="SSF47413">
    <property type="entry name" value="lambda repressor-like DNA-binding domains"/>
    <property type="match status" value="1"/>
</dbReference>
<dbReference type="InterPro" id="IPR001387">
    <property type="entry name" value="Cro/C1-type_HTH"/>
</dbReference>
<feature type="domain" description="HTH cro/C1-type" evidence="7">
    <location>
        <begin position="87"/>
        <end position="141"/>
    </location>
</feature>
<keyword evidence="3" id="KW-0238">DNA-binding</keyword>
<dbReference type="Gene3D" id="1.10.260.40">
    <property type="entry name" value="lambda repressor-like DNA-binding domains"/>
    <property type="match status" value="1"/>
</dbReference>
<evidence type="ECO:0000256" key="4">
    <source>
        <dbReference type="ARBA" id="ARBA00023163"/>
    </source>
</evidence>
<proteinExistence type="inferred from homology"/>
<protein>
    <submittedName>
        <fullName evidence="8">Multiprotein-bridging factor 1</fullName>
    </submittedName>
</protein>
<comment type="function">
    <text evidence="5">Transcriptional coactivator that stimulates GCN4-dependent transcriptional activity by bridging the DNA-binding region of GCN4 and TBP (SPT15), thereby recruiting TBP to GCN4-bound promoters. Involved in induction of the ribosome quality control (RQC) pathway; a pathway that degrades nascent peptide chains during problematic translation. Required to prevent stalled ribosomes from frameshifting.</text>
</comment>
<dbReference type="InterPro" id="IPR013729">
    <property type="entry name" value="MBF1_N"/>
</dbReference>
<evidence type="ECO:0000313" key="8">
    <source>
        <dbReference type="EMBL" id="KAJ1927434.1"/>
    </source>
</evidence>
<dbReference type="GO" id="GO:0003677">
    <property type="term" value="F:DNA binding"/>
    <property type="evidence" value="ECO:0007669"/>
    <property type="project" value="UniProtKB-KW"/>
</dbReference>
<dbReference type="PANTHER" id="PTHR10245">
    <property type="entry name" value="ENDOTHELIAL DIFFERENTIATION-RELATED FACTOR 1 MULTIPROTEIN BRIDGING FACTOR 1"/>
    <property type="match status" value="1"/>
</dbReference>
<evidence type="ECO:0000256" key="3">
    <source>
        <dbReference type="ARBA" id="ARBA00023125"/>
    </source>
</evidence>
<evidence type="ECO:0000313" key="9">
    <source>
        <dbReference type="Proteomes" id="UP001150569"/>
    </source>
</evidence>
<keyword evidence="2" id="KW-0805">Transcription regulation</keyword>
<dbReference type="OrthoDB" id="10253401at2759"/>
<dbReference type="Proteomes" id="UP001150569">
    <property type="component" value="Unassembled WGS sequence"/>
</dbReference>
<dbReference type="CDD" id="cd00093">
    <property type="entry name" value="HTH_XRE"/>
    <property type="match status" value="1"/>
</dbReference>
<reference evidence="8" key="1">
    <citation type="submission" date="2022-07" db="EMBL/GenBank/DDBJ databases">
        <title>Phylogenomic reconstructions and comparative analyses of Kickxellomycotina fungi.</title>
        <authorList>
            <person name="Reynolds N.K."/>
            <person name="Stajich J.E."/>
            <person name="Barry K."/>
            <person name="Grigoriev I.V."/>
            <person name="Crous P."/>
            <person name="Smith M.E."/>
        </authorList>
    </citation>
    <scope>NUCLEOTIDE SEQUENCE</scope>
    <source>
        <strain evidence="8">RSA 861</strain>
    </source>
</reference>
<dbReference type="Pfam" id="PF08523">
    <property type="entry name" value="MBF1"/>
    <property type="match status" value="1"/>
</dbReference>
<comment type="similarity">
    <text evidence="1">Belongs to the MBF1 family.</text>
</comment>
<dbReference type="PANTHER" id="PTHR10245:SF15">
    <property type="entry name" value="ENDOTHELIAL DIFFERENTIATION-RELATED FACTOR 1"/>
    <property type="match status" value="1"/>
</dbReference>